<organism evidence="5 6">
    <name type="scientific">Yersinia pestis bv. Antiqua (strain Antiqua)</name>
    <dbReference type="NCBI Taxonomy" id="360102"/>
    <lineage>
        <taxon>Bacteria</taxon>
        <taxon>Pseudomonadati</taxon>
        <taxon>Pseudomonadota</taxon>
        <taxon>Gammaproteobacteria</taxon>
        <taxon>Enterobacterales</taxon>
        <taxon>Yersiniaceae</taxon>
        <taxon>Yersinia</taxon>
    </lineage>
</organism>
<evidence type="ECO:0000313" key="6">
    <source>
        <dbReference type="Proteomes" id="UP000001971"/>
    </source>
</evidence>
<evidence type="ECO:0000256" key="2">
    <source>
        <dbReference type="PROSITE-ProRule" id="PRU00335"/>
    </source>
</evidence>
<evidence type="ECO:0000256" key="1">
    <source>
        <dbReference type="ARBA" id="ARBA00023125"/>
    </source>
</evidence>
<gene>
    <name evidence="5" type="ordered locus">YPA_0182</name>
</gene>
<dbReference type="PROSITE" id="PS50977">
    <property type="entry name" value="HTH_TETR_2"/>
    <property type="match status" value="1"/>
</dbReference>
<keyword evidence="1 2" id="KW-0238">DNA-binding</keyword>
<feature type="DNA-binding region" description="H-T-H motif" evidence="2">
    <location>
        <begin position="40"/>
        <end position="59"/>
    </location>
</feature>
<proteinExistence type="predicted"/>
<dbReference type="KEGG" id="ypa:YPA_0182"/>
<evidence type="ECO:0000313" key="5">
    <source>
        <dbReference type="EMBL" id="ABG12151.1"/>
    </source>
</evidence>
<dbReference type="SUPFAM" id="SSF46689">
    <property type="entry name" value="Homeodomain-like"/>
    <property type="match status" value="1"/>
</dbReference>
<evidence type="ECO:0000256" key="3">
    <source>
        <dbReference type="SAM" id="MobiDB-lite"/>
    </source>
</evidence>
<accession>A0A0E1NYB8</accession>
<reference evidence="5 6" key="1">
    <citation type="journal article" date="2006" name="J. Bacteriol.">
        <title>Complete genome sequence of Yersinia pestis strains Antiqua and Nepal516: evidence of gene reduction in an emerging pathogen.</title>
        <authorList>
            <person name="Chain P.S."/>
            <person name="Hu P."/>
            <person name="Malfatti S.A."/>
            <person name="Radnedge L."/>
            <person name="Larimer F."/>
            <person name="Vergez L.M."/>
            <person name="Worsham P."/>
            <person name="Chu M.C."/>
            <person name="Andersen G.L."/>
        </authorList>
    </citation>
    <scope>NUCLEOTIDE SEQUENCE [LARGE SCALE GENOMIC DNA]</scope>
    <source>
        <strain evidence="5 6">Antiqua</strain>
    </source>
</reference>
<dbReference type="InterPro" id="IPR009057">
    <property type="entry name" value="Homeodomain-like_sf"/>
</dbReference>
<dbReference type="PATRIC" id="fig|360102.15.peg.3177"/>
<dbReference type="Proteomes" id="UP000001971">
    <property type="component" value="Chromosome"/>
</dbReference>
<sequence>MNTQNKQEGFSPSLTTIRARTRRLLIDTAMSMYERGAFPSITEVASAAQLSRATAYRYFPTQSALVSAMVDESLGPILAWQPTQPDARQRIAELLSFAYPRMLQHEGVLRAALHLSLQQWADARNSDSNNNSNDSNNSSNEEKLIRGNRKRLLKLAVEPLEETLAPEALQRVIHAFSLIYGSEVFMVLKDIWHLDEAGIQDVTQWMGKAILLQAETDSQLAAQDKTHS</sequence>
<dbReference type="AlphaFoldDB" id="A0A0E1NYB8"/>
<protein>
    <submittedName>
        <fullName evidence="5">Putative TetR-family regulatory protein</fullName>
    </submittedName>
</protein>
<evidence type="ECO:0000259" key="4">
    <source>
        <dbReference type="PROSITE" id="PS50977"/>
    </source>
</evidence>
<dbReference type="RefSeq" id="WP_002211476.1">
    <property type="nucleotide sequence ID" value="NC_008150.1"/>
</dbReference>
<feature type="domain" description="HTH tetR-type" evidence="4">
    <location>
        <begin position="19"/>
        <end position="77"/>
    </location>
</feature>
<name>A0A0E1NYB8_YERPA</name>
<dbReference type="InterPro" id="IPR001647">
    <property type="entry name" value="HTH_TetR"/>
</dbReference>
<feature type="compositionally biased region" description="Low complexity" evidence="3">
    <location>
        <begin position="126"/>
        <end position="139"/>
    </location>
</feature>
<dbReference type="Gene3D" id="1.10.357.10">
    <property type="entry name" value="Tetracycline Repressor, domain 2"/>
    <property type="match status" value="1"/>
</dbReference>
<feature type="region of interest" description="Disordered" evidence="3">
    <location>
        <begin position="124"/>
        <end position="143"/>
    </location>
</feature>
<dbReference type="EMBL" id="CP000308">
    <property type="protein sequence ID" value="ABG12151.1"/>
    <property type="molecule type" value="Genomic_DNA"/>
</dbReference>
<dbReference type="GO" id="GO:0003677">
    <property type="term" value="F:DNA binding"/>
    <property type="evidence" value="ECO:0007669"/>
    <property type="project" value="UniProtKB-UniRule"/>
</dbReference>
<dbReference type="HOGENOM" id="CLU_084981_0_0_6"/>